<dbReference type="EMBL" id="AP019536">
    <property type="protein sequence ID" value="BBI98946.1"/>
    <property type="molecule type" value="Genomic_DNA"/>
</dbReference>
<dbReference type="KEGG" id="fku:FGKAn22_06390"/>
<name>A0AAN1VZW6_9PROT</name>
<protein>
    <submittedName>
        <fullName evidence="1">Uncharacterized protein</fullName>
    </submittedName>
</protein>
<proteinExistence type="predicted"/>
<dbReference type="Proteomes" id="UP001319121">
    <property type="component" value="Chromosome"/>
</dbReference>
<gene>
    <name evidence="1" type="ORF">FGKAn22_06390</name>
</gene>
<keyword evidence="2" id="KW-1185">Reference proteome</keyword>
<accession>A0AAN1VZW6</accession>
<evidence type="ECO:0000313" key="2">
    <source>
        <dbReference type="Proteomes" id="UP001319121"/>
    </source>
</evidence>
<reference evidence="1 2" key="1">
    <citation type="submission" date="2019-03" db="EMBL/GenBank/DDBJ databases">
        <title>Complete genome sequence of Ferrigenium kumadai strain An22, a microaerophilic iron-oxidizing bacterium isolated from a paddy field soil.</title>
        <authorList>
            <person name="Watanabe T."/>
            <person name="Asakawa S."/>
        </authorList>
    </citation>
    <scope>NUCLEOTIDE SEQUENCE [LARGE SCALE GENOMIC DNA]</scope>
    <source>
        <strain evidence="1 2">An22</strain>
    </source>
</reference>
<evidence type="ECO:0000313" key="1">
    <source>
        <dbReference type="EMBL" id="BBI98946.1"/>
    </source>
</evidence>
<sequence>MPILQRIEISNFLNSRRHVPWRPDWPHQIFELNGESSALNIPNGKGKSTMFTAILAMLLHHGKSMKDIRMRFFSPTQSGHFTHIRIQIQIPNPGAVQDLVTMSGGDIGGQPMVFGMYGYSGENEKLELYAYQGTFEDCPIASVHKMHHTLITDDAFLGQLKQCHSLFPSNAKERTKRAWQAYVEDFFDTASLKQQLVYQLLRGAEGGHGYFEVNPPAGMNYSAAVFYERLAPELLADVMGELGEEGERGIEDTIHEKVSRVISAKYETARKAEELRRAGNTLRELQGLLDASSKLDSARQAYDKHLVNYSVEMAVLKDVVEERPIPGIPLTPPKTLPALARAMMLQDGQWYIPDRVMAEFTGEPPSEINRRAHERNGLELTHASRAQVIEFNCHIKVRDTRGKPNQLYSREVALALIGLTNNFGRDWTREKAIDAITTSFDWVEANADTNPARALHIQTTKQLEAKQGEWKTLMELSAAHQKEKEELLTEQSQVGEQQAEYRRMSQSKLFTQEELNAPAATGKLVAEQHSTAAQTLESHRIRVSKLGDIYAAWKAYVAEHGESEPGERAKKFQLAVNAAKDALREVSQAISQARNERTTLASAEKIAEKGLRDAEARLNRYVESVPALQRFQAEFGDVSPIGLSRKVSDAFNQANARVGRLNGELSNIQPLVEALKTFRGVHGDVAPALWLSDQLALWDRLGREIGLLNDDLAEATLKREALNNAVIVAGKVAREAADVAGGNFVPLHEAISQMKVGPERRSQVLTLFSALLHAPVYATETDAAQAAKRLDDAGIEAPIFVRPELEKFCRNGEIIWDGSKSYTWLLGIKTRQVECLLDPSLVEREKELAENRIADLEHEIETRSLERIQFNPESEAASIARQAIKAVEQNLSERYVAIIEERGGIEAYLPELKRRASAEMLADIQQVERLLTSYGKTTEIELREKYDEARQIHEQSAERLQLNDEGISLHETTQANLQQELTEATVAAGQVETLLRIQKFMEHAEDNPSFMAGASDVEKELSTIWEAADAKSRFRFDLADLFVKAGYERPRQIEERLGHLRQEQEEIQDHLLPKLQEAIEVLQNKLIELSRQASDIDHFSRELIRRYREFLADQNELVEVSREQIEWHPLGGAAIGIREESALESCARLVIDIADDIEMEESSTLRQAMKEARSTYQAVKAAFVSLVEKVLVVADLDMTEHVRTELQRAKENPALVEHLHAVAQNNYEKNQAANAIASQHLDGEWANLSKWLESFTMRLPDNLRTMKSVFGPKLDKASGALLSAGFVIEANEADRSDIRAVLDEVVRLVEKFETTKRAMEGASAGLRDQAIRGVRAEIRSTFYQKVIVNPRIKVYMPSISTHPLPLEKNMVSTGQGVAMTLLWIVKMADYVTERELRRVTTSRAQQRHLHPTQFALMDGAFSSLSNKGLIKDALDSIKGTRGRFQLVITGHDENYQNNFEYFPTLIEAREINGQFMYADCQTRRLLGPEEVGSHYGAMGVLSMRVVPPMASQ</sequence>
<organism evidence="1 2">
    <name type="scientific">Ferrigenium kumadai</name>
    <dbReference type="NCBI Taxonomy" id="1682490"/>
    <lineage>
        <taxon>Bacteria</taxon>
        <taxon>Pseudomonadati</taxon>
        <taxon>Pseudomonadota</taxon>
        <taxon>Betaproteobacteria</taxon>
        <taxon>Nitrosomonadales</taxon>
        <taxon>Gallionellaceae</taxon>
        <taxon>Ferrigenium</taxon>
    </lineage>
</organism>